<feature type="region of interest" description="Disordered" evidence="1">
    <location>
        <begin position="249"/>
        <end position="288"/>
    </location>
</feature>
<keyword evidence="3" id="KW-1185">Reference proteome</keyword>
<dbReference type="OrthoDB" id="10319503at2759"/>
<proteinExistence type="predicted"/>
<reference evidence="2 3" key="1">
    <citation type="journal article" date="2013" name="Nat. Genet.">
        <title>The genome of the hydatid tapeworm Echinococcus granulosus.</title>
        <authorList>
            <person name="Zheng H."/>
            <person name="Zhang W."/>
            <person name="Zhang L."/>
            <person name="Zhang Z."/>
            <person name="Li J."/>
            <person name="Lu G."/>
            <person name="Zhu Y."/>
            <person name="Wang Y."/>
            <person name="Huang Y."/>
            <person name="Liu J."/>
            <person name="Kang H."/>
            <person name="Chen J."/>
            <person name="Wang L."/>
            <person name="Chen A."/>
            <person name="Yu S."/>
            <person name="Gao Z."/>
            <person name="Jin L."/>
            <person name="Gu W."/>
            <person name="Wang Z."/>
            <person name="Zhao L."/>
            <person name="Shi B."/>
            <person name="Wen H."/>
            <person name="Lin R."/>
            <person name="Jones M.K."/>
            <person name="Brejova B."/>
            <person name="Vinar T."/>
            <person name="Zhao G."/>
            <person name="McManus D.P."/>
            <person name="Chen Z."/>
            <person name="Zhou Y."/>
            <person name="Wang S."/>
        </authorList>
    </citation>
    <scope>NUCLEOTIDE SEQUENCE [LARGE SCALE GENOMIC DNA]</scope>
</reference>
<evidence type="ECO:0000256" key="1">
    <source>
        <dbReference type="SAM" id="MobiDB-lite"/>
    </source>
</evidence>
<dbReference type="RefSeq" id="XP_024349530.1">
    <property type="nucleotide sequence ID" value="XM_024496110.1"/>
</dbReference>
<evidence type="ECO:0000313" key="3">
    <source>
        <dbReference type="Proteomes" id="UP000019149"/>
    </source>
</evidence>
<protein>
    <submittedName>
        <fullName evidence="2">Uncharacterized protein</fullName>
    </submittedName>
</protein>
<dbReference type="GeneID" id="36342576"/>
<accession>W6UXN6</accession>
<name>W6UXN6_ECHGR</name>
<evidence type="ECO:0000313" key="2">
    <source>
        <dbReference type="EMBL" id="EUB58334.1"/>
    </source>
</evidence>
<sequence length="359" mass="40117">MPLTFKPSRIFRLSWVWLFLQIRKQDSTASLPLFNLLSKYCWSAVSSVQLKLSWDMDPSVGKGSAPIRDLIHQTQSPLYPKDREIEDVSPLSDTRLDQSTTLPFETLSGRPVNNCAKPYSSWPAQVTITPVPLCNIYAQPPNCPSNSSTPASVIPQMCLATPPENGNINPNLLFGSQQVNPQPQQCQVLTANCTPTVDCTSNPQFNVIQPLCYGPVSEGHYVVLQPVCCYFTKEPSEKGSEGKAVLEKAEVEKEKSDNSNKVETKKNTKRKNKANRKARGQNGKHNSAGVVRSRLFSFRAPSSVTTVFTDNSRSRFMKHKQTEEVMSKQPLDKTSALDEDDSKDFPNFYDLHTSISNRQ</sequence>
<dbReference type="KEGG" id="egl:EGR_06861"/>
<feature type="compositionally biased region" description="Basic residues" evidence="1">
    <location>
        <begin position="267"/>
        <end position="279"/>
    </location>
</feature>
<dbReference type="AlphaFoldDB" id="W6UXN6"/>
<comment type="caution">
    <text evidence="2">The sequence shown here is derived from an EMBL/GenBank/DDBJ whole genome shotgun (WGS) entry which is preliminary data.</text>
</comment>
<dbReference type="OMA" id="PVNNCAK"/>
<dbReference type="Proteomes" id="UP000019149">
    <property type="component" value="Unassembled WGS sequence"/>
</dbReference>
<feature type="compositionally biased region" description="Basic and acidic residues" evidence="1">
    <location>
        <begin position="249"/>
        <end position="266"/>
    </location>
</feature>
<dbReference type="CTD" id="36342576"/>
<organism evidence="2 3">
    <name type="scientific">Echinococcus granulosus</name>
    <name type="common">Hydatid tapeworm</name>
    <dbReference type="NCBI Taxonomy" id="6210"/>
    <lineage>
        <taxon>Eukaryota</taxon>
        <taxon>Metazoa</taxon>
        <taxon>Spiralia</taxon>
        <taxon>Lophotrochozoa</taxon>
        <taxon>Platyhelminthes</taxon>
        <taxon>Cestoda</taxon>
        <taxon>Eucestoda</taxon>
        <taxon>Cyclophyllidea</taxon>
        <taxon>Taeniidae</taxon>
        <taxon>Echinococcus</taxon>
        <taxon>Echinococcus granulosus group</taxon>
    </lineage>
</organism>
<feature type="region of interest" description="Disordered" evidence="1">
    <location>
        <begin position="315"/>
        <end position="347"/>
    </location>
</feature>
<gene>
    <name evidence="2" type="ORF">EGR_06861</name>
</gene>
<dbReference type="EMBL" id="APAU02000064">
    <property type="protein sequence ID" value="EUB58334.1"/>
    <property type="molecule type" value="Genomic_DNA"/>
</dbReference>